<gene>
    <name evidence="6" type="ORF">RBB77_17220</name>
</gene>
<dbReference type="KEGG" id="tpsc:RBB77_17220"/>
<dbReference type="InterPro" id="IPR000601">
    <property type="entry name" value="PKD_dom"/>
</dbReference>
<dbReference type="InterPro" id="IPR013780">
    <property type="entry name" value="Glyco_hydro_b"/>
</dbReference>
<evidence type="ECO:0000259" key="5">
    <source>
        <dbReference type="PROSITE" id="PS50093"/>
    </source>
</evidence>
<dbReference type="PANTHER" id="PTHR11452:SF75">
    <property type="entry name" value="ALPHA-GALACTOSIDASE MEL1"/>
    <property type="match status" value="1"/>
</dbReference>
<keyword evidence="3" id="KW-0326">Glycosidase</keyword>
<dbReference type="InterPro" id="IPR013785">
    <property type="entry name" value="Aldolase_TIM"/>
</dbReference>
<dbReference type="Gene3D" id="3.20.20.70">
    <property type="entry name" value="Aldolase class I"/>
    <property type="match status" value="1"/>
</dbReference>
<protein>
    <submittedName>
        <fullName evidence="6">PKD domain-containing protein</fullName>
    </submittedName>
</protein>
<evidence type="ECO:0000256" key="1">
    <source>
        <dbReference type="ARBA" id="ARBA00009743"/>
    </source>
</evidence>
<dbReference type="Pfam" id="PF02065">
    <property type="entry name" value="Melibiase"/>
    <property type="match status" value="1"/>
</dbReference>
<dbReference type="SMART" id="SM00089">
    <property type="entry name" value="PKD"/>
    <property type="match status" value="1"/>
</dbReference>
<dbReference type="InterPro" id="IPR017853">
    <property type="entry name" value="GH"/>
</dbReference>
<keyword evidence="2" id="KW-0378">Hydrolase</keyword>
<dbReference type="Gene3D" id="2.60.40.1180">
    <property type="entry name" value="Golgi alpha-mannosidase II"/>
    <property type="match status" value="1"/>
</dbReference>
<proteinExistence type="inferred from homology"/>
<evidence type="ECO:0000256" key="4">
    <source>
        <dbReference type="SAM" id="SignalP"/>
    </source>
</evidence>
<feature type="chain" id="PRO_5043403452" evidence="4">
    <location>
        <begin position="17"/>
        <end position="827"/>
    </location>
</feature>
<name>A0AAU7ZLT3_9BACT</name>
<evidence type="ECO:0000256" key="3">
    <source>
        <dbReference type="ARBA" id="ARBA00023295"/>
    </source>
</evidence>
<dbReference type="InterPro" id="IPR002252">
    <property type="entry name" value="Glyco_hydro_36"/>
</dbReference>
<dbReference type="EMBL" id="CP132942">
    <property type="protein sequence ID" value="XCB32169.1"/>
    <property type="molecule type" value="Genomic_DNA"/>
</dbReference>
<dbReference type="InterPro" id="IPR013783">
    <property type="entry name" value="Ig-like_fold"/>
</dbReference>
<dbReference type="CDD" id="cd00146">
    <property type="entry name" value="PKD"/>
    <property type="match status" value="1"/>
</dbReference>
<dbReference type="GO" id="GO:0016052">
    <property type="term" value="P:carbohydrate catabolic process"/>
    <property type="evidence" value="ECO:0007669"/>
    <property type="project" value="InterPro"/>
</dbReference>
<comment type="similarity">
    <text evidence="1">Belongs to the glycosyl hydrolase 27 family.</text>
</comment>
<dbReference type="Gene3D" id="2.60.40.10">
    <property type="entry name" value="Immunoglobulins"/>
    <property type="match status" value="1"/>
</dbReference>
<evidence type="ECO:0000256" key="2">
    <source>
        <dbReference type="ARBA" id="ARBA00022801"/>
    </source>
</evidence>
<dbReference type="InterPro" id="IPR035986">
    <property type="entry name" value="PKD_dom_sf"/>
</dbReference>
<dbReference type="CDD" id="cd14791">
    <property type="entry name" value="GH36"/>
    <property type="match status" value="1"/>
</dbReference>
<keyword evidence="4" id="KW-0732">Signal</keyword>
<dbReference type="PROSITE" id="PS50093">
    <property type="entry name" value="PKD"/>
    <property type="match status" value="1"/>
</dbReference>
<dbReference type="PANTHER" id="PTHR11452">
    <property type="entry name" value="ALPHA-GALACTOSIDASE/ALPHA-N-ACETYLGALACTOSAMINIDASE"/>
    <property type="match status" value="1"/>
</dbReference>
<dbReference type="GO" id="GO:0004557">
    <property type="term" value="F:alpha-galactosidase activity"/>
    <property type="evidence" value="ECO:0007669"/>
    <property type="project" value="InterPro"/>
</dbReference>
<reference evidence="6" key="1">
    <citation type="submission" date="2023-08" db="EMBL/GenBank/DDBJ databases">
        <authorList>
            <person name="Messyasz A."/>
            <person name="Mannisto M.K."/>
            <person name="Kerkhof L.J."/>
            <person name="Haggblom M."/>
        </authorList>
    </citation>
    <scope>NUCLEOTIDE SEQUENCE</scope>
    <source>
        <strain evidence="6">X5P6</strain>
    </source>
</reference>
<reference evidence="6" key="2">
    <citation type="journal article" date="2024" name="Environ. Microbiol.">
        <title>Genome analysis and description of Tunturibacter gen. nov. expands the diversity of Terriglobia in tundra soils.</title>
        <authorList>
            <person name="Messyasz A."/>
            <person name="Mannisto M.K."/>
            <person name="Kerkhof L.J."/>
            <person name="Haggblom M.M."/>
        </authorList>
    </citation>
    <scope>NUCLEOTIDE SEQUENCE</scope>
    <source>
        <strain evidence="6">X5P6</strain>
    </source>
</reference>
<feature type="domain" description="PKD" evidence="5">
    <location>
        <begin position="728"/>
        <end position="808"/>
    </location>
</feature>
<dbReference type="InterPro" id="IPR022409">
    <property type="entry name" value="PKD/Chitinase_dom"/>
</dbReference>
<dbReference type="SUPFAM" id="SSF49299">
    <property type="entry name" value="PKD domain"/>
    <property type="match status" value="1"/>
</dbReference>
<dbReference type="InterPro" id="IPR002241">
    <property type="entry name" value="Glyco_hydro_27"/>
</dbReference>
<dbReference type="RefSeq" id="WP_353063015.1">
    <property type="nucleotide sequence ID" value="NZ_CP132942.1"/>
</dbReference>
<evidence type="ECO:0000313" key="6">
    <source>
        <dbReference type="EMBL" id="XCB32169.1"/>
    </source>
</evidence>
<organism evidence="6">
    <name type="scientific">Tunturiibacter psychrotolerans</name>
    <dbReference type="NCBI Taxonomy" id="3069686"/>
    <lineage>
        <taxon>Bacteria</taxon>
        <taxon>Pseudomonadati</taxon>
        <taxon>Acidobacteriota</taxon>
        <taxon>Terriglobia</taxon>
        <taxon>Terriglobales</taxon>
        <taxon>Acidobacteriaceae</taxon>
        <taxon>Tunturiibacter</taxon>
    </lineage>
</organism>
<sequence length="827" mass="90111">MLLVAAAMALGSQAYANMQEQPTDHSGPGELASIQGKELSVRINADGSYSIVRSGIPDPVLRSGVEADVDGRLMQSSAYPQHKTARSDFHDEFGSGTQLTVTHTSLAGAPDLVCTFKLYHDQAWGEIEVKVVNTTSQTISVQAIRTLHAAGGPVINLNGPASADRILSDSYSEDRPQLAIRDLADGPHGVHRAVQSQLIFNRDSGQSLFLGALTSDRLLTIFHLKEQPAGGDTKILSYEAVATGTTEIMKGESLRQSPASEQVSLSLPVHSGDSLSSERLMFSVGSDYHAQLEHYGRAAGLLHKARVNTPTPIGWWSWTAYYFGLNQGAAVTTAQWLSENLKPSGYIYYQIDEGYQYARGEYTTPDVNLFPRGLEYIGGEVRRNGLIFGLWTAPYEVSDRASVYQNHKDWLLHNAAGELIHIGYVTDHNDPLYVLDTTNPGAQNYLKQTYSTLHDWGVRFIKMDFMDDTAVEGAYYRPNTTALEAQRIGLEVIRSAVGEDTVLDKDGSPMLNPVGIVDAGRISQDTGHTFDASRDAASGIAARYYMNRNFFVADPDAFTVSSQTVDDHSWHGGRHPLTHDEAKVSIALAAVSGGMFELGDDLPTLGSSPERLALVKNTDLINMARLGHSSLPVDLMTYEQADKQPSVFLLKEDKRQSILTIFNWTEEERTRSIDFKALGLKEPGAYQITEVFDDKPCCDASAEKMNLVEPPHSVRMYKLIDKAVAAAAPAFEVHAAASAKAGETIDFSAEGTSTEEPVLTYHWDFGDGVTLDGMKVQHTYTKSGAYSVQVTAMGIDAVASSKTVAVSVSGTIPTRFVPANKKRPSEQ</sequence>
<dbReference type="Pfam" id="PF18911">
    <property type="entry name" value="PKD_4"/>
    <property type="match status" value="1"/>
</dbReference>
<dbReference type="AlphaFoldDB" id="A0AAU7ZLT3"/>
<dbReference type="SUPFAM" id="SSF51445">
    <property type="entry name" value="(Trans)glycosidases"/>
    <property type="match status" value="1"/>
</dbReference>
<accession>A0AAU7ZLT3</accession>
<feature type="signal peptide" evidence="4">
    <location>
        <begin position="1"/>
        <end position="16"/>
    </location>
</feature>